<accession>A0A6J6H0B4</accession>
<protein>
    <submittedName>
        <fullName evidence="2">Unannotated protein</fullName>
    </submittedName>
</protein>
<gene>
    <name evidence="2" type="ORF">UFOPK1857_00183</name>
</gene>
<keyword evidence="1" id="KW-0472">Membrane</keyword>
<name>A0A6J6H0B4_9ZZZZ</name>
<proteinExistence type="predicted"/>
<evidence type="ECO:0000313" key="2">
    <source>
        <dbReference type="EMBL" id="CAB4607107.1"/>
    </source>
</evidence>
<dbReference type="EMBL" id="CAEZUU010000020">
    <property type="protein sequence ID" value="CAB4607107.1"/>
    <property type="molecule type" value="Genomic_DNA"/>
</dbReference>
<dbReference type="AlphaFoldDB" id="A0A6J6H0B4"/>
<evidence type="ECO:0000256" key="1">
    <source>
        <dbReference type="SAM" id="Phobius"/>
    </source>
</evidence>
<reference evidence="2" key="1">
    <citation type="submission" date="2020-05" db="EMBL/GenBank/DDBJ databases">
        <authorList>
            <person name="Chiriac C."/>
            <person name="Salcher M."/>
            <person name="Ghai R."/>
            <person name="Kavagutti S V."/>
        </authorList>
    </citation>
    <scope>NUCLEOTIDE SEQUENCE</scope>
</reference>
<organism evidence="2">
    <name type="scientific">freshwater metagenome</name>
    <dbReference type="NCBI Taxonomy" id="449393"/>
    <lineage>
        <taxon>unclassified sequences</taxon>
        <taxon>metagenomes</taxon>
        <taxon>ecological metagenomes</taxon>
    </lineage>
</organism>
<sequence>MQTLISAILAASPSPSPSTDPANTFYSPGTIGFIATFGMALGATLLIFDLVRRVRRVRYRAEIQEKLDAEAAGSGAKRNK</sequence>
<feature type="transmembrane region" description="Helical" evidence="1">
    <location>
        <begin position="31"/>
        <end position="51"/>
    </location>
</feature>
<keyword evidence="1" id="KW-0812">Transmembrane</keyword>
<keyword evidence="1" id="KW-1133">Transmembrane helix</keyword>